<dbReference type="Pfam" id="PF02195">
    <property type="entry name" value="ParB_N"/>
    <property type="match status" value="1"/>
</dbReference>
<feature type="region of interest" description="Disordered" evidence="2">
    <location>
        <begin position="658"/>
        <end position="701"/>
    </location>
</feature>
<name>A0ABV6DAV5_9HYPH</name>
<dbReference type="CDD" id="cd16406">
    <property type="entry name" value="ParB_N_like"/>
    <property type="match status" value="1"/>
</dbReference>
<reference evidence="4 5" key="1">
    <citation type="submission" date="2024-09" db="EMBL/GenBank/DDBJ databases">
        <authorList>
            <person name="Sun Q."/>
            <person name="Mori K."/>
        </authorList>
    </citation>
    <scope>NUCLEOTIDE SEQUENCE [LARGE SCALE GENOMIC DNA]</scope>
    <source>
        <strain evidence="4 5">CCM 8543</strain>
    </source>
</reference>
<dbReference type="Proteomes" id="UP001589755">
    <property type="component" value="Unassembled WGS sequence"/>
</dbReference>
<proteinExistence type="predicted"/>
<dbReference type="SUPFAM" id="SSF110849">
    <property type="entry name" value="ParB/Sulfiredoxin"/>
    <property type="match status" value="1"/>
</dbReference>
<evidence type="ECO:0000256" key="1">
    <source>
        <dbReference type="SAM" id="Coils"/>
    </source>
</evidence>
<organism evidence="4 5">
    <name type="scientific">Chelativorans intermedius</name>
    <dbReference type="NCBI Taxonomy" id="515947"/>
    <lineage>
        <taxon>Bacteria</taxon>
        <taxon>Pseudomonadati</taxon>
        <taxon>Pseudomonadota</taxon>
        <taxon>Alphaproteobacteria</taxon>
        <taxon>Hyphomicrobiales</taxon>
        <taxon>Phyllobacteriaceae</taxon>
        <taxon>Chelativorans</taxon>
    </lineage>
</organism>
<dbReference type="InterPro" id="IPR036086">
    <property type="entry name" value="ParB/Sulfiredoxin_sf"/>
</dbReference>
<evidence type="ECO:0000313" key="4">
    <source>
        <dbReference type="EMBL" id="MFC0209789.1"/>
    </source>
</evidence>
<dbReference type="SUPFAM" id="SSF109709">
    <property type="entry name" value="KorB DNA-binding domain-like"/>
    <property type="match status" value="1"/>
</dbReference>
<protein>
    <submittedName>
        <fullName evidence="4">ParB/RepB/Spo0J family partition protein</fullName>
    </submittedName>
</protein>
<accession>A0ABV6DAV5</accession>
<keyword evidence="1" id="KW-0175">Coiled coil</keyword>
<dbReference type="RefSeq" id="WP_261522445.1">
    <property type="nucleotide sequence ID" value="NZ_JAODNW010000027.1"/>
</dbReference>
<dbReference type="Gene3D" id="3.90.1530.30">
    <property type="match status" value="1"/>
</dbReference>
<dbReference type="PANTHER" id="PTHR33375">
    <property type="entry name" value="CHROMOSOME-PARTITIONING PROTEIN PARB-RELATED"/>
    <property type="match status" value="1"/>
</dbReference>
<evidence type="ECO:0000256" key="2">
    <source>
        <dbReference type="SAM" id="MobiDB-lite"/>
    </source>
</evidence>
<gene>
    <name evidence="4" type="ORF">ACFFJ2_15400</name>
</gene>
<comment type="caution">
    <text evidence="4">The sequence shown here is derived from an EMBL/GenBank/DDBJ whole genome shotgun (WGS) entry which is preliminary data.</text>
</comment>
<evidence type="ECO:0000313" key="5">
    <source>
        <dbReference type="Proteomes" id="UP001589755"/>
    </source>
</evidence>
<evidence type="ECO:0000259" key="3">
    <source>
        <dbReference type="SMART" id="SM00470"/>
    </source>
</evidence>
<feature type="domain" description="ParB-like N-terminal" evidence="3">
    <location>
        <begin position="15"/>
        <end position="116"/>
    </location>
</feature>
<sequence length="701" mass="78097">MAKAKVEKITLSQTRDIPFDRLVLSARNVRRVRAGVSIEELAEDIARRTLLQSLSVRAVIGEDGQPTDKYEVQAGGRRYRALELLVKQKRLAKNAPVPCIVREDGILEEDSLAENCQRVSLHPLDQFRAFQSLKEQGLGEEEIAARFFVTPQIVRQRLKLASVSPKLLDIYADVGMSLEQLMAFTISNDHARQEQVWEIVQRGYNKEPYYIRKLLTENTVRATDKRARFVGLAAYEGAGGVVLRDLFSQNDEGWLQDVALLDRLVAEKLEAQAEAIKAEGWKWIEVAPDFPYGHTAGLRRVMGETEPLSDEEHARREALRSEFEEIEQRYFQESDEDLPEEIDRRLSEIEAQLDAFEERPVRYDPDEVTRAGAFVSIDGDGRLKIERGYVRPEDEAPVEPGSDGQDTDGFIRDTQEIVHVGGNGETRQVNPAAALSGNGAQADDAEAEEDGLKPLSERLVMELTAHRTLAMRDALANDPDIAFLAALHALVLQNFWRYPTASCLEIRAESPTPTVQGPGLKESQSAKAIGERHANWEKQLPGEPELLWESLSDFDHDSRMALFAHCVSLTVNAVHEPWNRIQGRRRHADQLACAVSLDMTTAGWTPTVENYFNRVPKARILEAVTEAKGAGMAELIEGLKKSDMAEQAERLLADTGWLPEPLRTPGVETASHAGEGAEAEPHDQAQGGPAADLPEFLTAAE</sequence>
<keyword evidence="5" id="KW-1185">Reference proteome</keyword>
<dbReference type="Gene3D" id="1.10.10.2830">
    <property type="match status" value="1"/>
</dbReference>
<dbReference type="InterPro" id="IPR050336">
    <property type="entry name" value="Chromosome_partition/occlusion"/>
</dbReference>
<dbReference type="EMBL" id="JBHLXD010000029">
    <property type="protein sequence ID" value="MFC0209789.1"/>
    <property type="molecule type" value="Genomic_DNA"/>
</dbReference>
<feature type="coiled-coil region" evidence="1">
    <location>
        <begin position="309"/>
        <end position="336"/>
    </location>
</feature>
<dbReference type="PANTHER" id="PTHR33375:SF7">
    <property type="entry name" value="CHROMOSOME 2-PARTITIONING PROTEIN PARB-RELATED"/>
    <property type="match status" value="1"/>
</dbReference>
<dbReference type="SMART" id="SM00470">
    <property type="entry name" value="ParB"/>
    <property type="match status" value="1"/>
</dbReference>
<dbReference type="InterPro" id="IPR003115">
    <property type="entry name" value="ParB_N"/>
</dbReference>